<dbReference type="SUPFAM" id="SSF48371">
    <property type="entry name" value="ARM repeat"/>
    <property type="match status" value="1"/>
</dbReference>
<dbReference type="GeneID" id="101860188"/>
<dbReference type="InterPro" id="IPR051374">
    <property type="entry name" value="Ataxin-10/CTR86_families"/>
</dbReference>
<dbReference type="Proteomes" id="UP000694888">
    <property type="component" value="Unplaced"/>
</dbReference>
<keyword evidence="2" id="KW-1185">Reference proteome</keyword>
<dbReference type="RefSeq" id="XP_005104222.2">
    <property type="nucleotide sequence ID" value="XM_005104165.3"/>
</dbReference>
<feature type="region of interest" description="Disordered" evidence="1">
    <location>
        <begin position="252"/>
        <end position="284"/>
    </location>
</feature>
<dbReference type="InterPro" id="IPR016024">
    <property type="entry name" value="ARM-type_fold"/>
</dbReference>
<evidence type="ECO:0000313" key="3">
    <source>
        <dbReference type="RefSeq" id="XP_005104222.2"/>
    </source>
</evidence>
<gene>
    <name evidence="3" type="primary">LOC101860188</name>
</gene>
<organism evidence="2 3">
    <name type="scientific">Aplysia californica</name>
    <name type="common">California sea hare</name>
    <dbReference type="NCBI Taxonomy" id="6500"/>
    <lineage>
        <taxon>Eukaryota</taxon>
        <taxon>Metazoa</taxon>
        <taxon>Spiralia</taxon>
        <taxon>Lophotrochozoa</taxon>
        <taxon>Mollusca</taxon>
        <taxon>Gastropoda</taxon>
        <taxon>Heterobranchia</taxon>
        <taxon>Euthyneura</taxon>
        <taxon>Tectipleura</taxon>
        <taxon>Aplysiida</taxon>
        <taxon>Aplysioidea</taxon>
        <taxon>Aplysiidae</taxon>
        <taxon>Aplysia</taxon>
    </lineage>
</organism>
<accession>A0ABM0JY15</accession>
<dbReference type="InterPro" id="IPR011989">
    <property type="entry name" value="ARM-like"/>
</dbReference>
<name>A0ABM0JY15_APLCA</name>
<evidence type="ECO:0000256" key="1">
    <source>
        <dbReference type="SAM" id="MobiDB-lite"/>
    </source>
</evidence>
<dbReference type="PANTHER" id="PTHR13255:SF0">
    <property type="entry name" value="ATAXIN-10"/>
    <property type="match status" value="1"/>
</dbReference>
<protein>
    <submittedName>
        <fullName evidence="3">Ataxin-10</fullName>
    </submittedName>
</protein>
<feature type="non-terminal residue" evidence="3">
    <location>
        <position position="284"/>
    </location>
</feature>
<dbReference type="PANTHER" id="PTHR13255">
    <property type="entry name" value="ATAXIN-10"/>
    <property type="match status" value="1"/>
</dbReference>
<dbReference type="Gene3D" id="1.25.10.10">
    <property type="entry name" value="Leucine-rich Repeat Variant"/>
    <property type="match status" value="1"/>
</dbReference>
<proteinExistence type="predicted"/>
<sequence>MDGIQPLLESCVHSSSINNWVDVKDSLRNVLAKESDFKSVVVGPFLQSLNEVLKSLAEKLGSDSEDSKVLQGCAAESFRCLRQACALNSDVQSGLSSCPDLLENTKLIIEKVHSLDSKSDSENVLKCSAQFLGNTCASNTENQKLIWDMFIQQLRLLVHHPDSKVCDYTCMLVHTCLSSLGRTDQSLLTDPLAQDVVLFCIQATAQQDVEWGLYVLEDMLRNDLFLSTLYAKMGHKERVLLLEVMLAEMSEIPGGTEDGTSGQQDGRPDGGQSEESGDGGGGGG</sequence>
<evidence type="ECO:0000313" key="2">
    <source>
        <dbReference type="Proteomes" id="UP000694888"/>
    </source>
</evidence>
<reference evidence="3" key="1">
    <citation type="submission" date="2025-08" db="UniProtKB">
        <authorList>
            <consortium name="RefSeq"/>
        </authorList>
    </citation>
    <scope>IDENTIFICATION</scope>
</reference>